<dbReference type="InterPro" id="IPR011430">
    <property type="entry name" value="UTP20_N"/>
</dbReference>
<dbReference type="Proteomes" id="UP001227230">
    <property type="component" value="Chromosome 5"/>
</dbReference>
<dbReference type="InterPro" id="IPR057525">
    <property type="entry name" value="UTP20_C"/>
</dbReference>
<dbReference type="SUPFAM" id="SSF48371">
    <property type="entry name" value="ARM repeat"/>
    <property type="match status" value="4"/>
</dbReference>
<protein>
    <recommendedName>
        <fullName evidence="6">Small subunit processome component 20-like</fullName>
    </recommendedName>
</protein>
<reference evidence="4 5" key="1">
    <citation type="journal article" date="2023" name="Hortic Res">
        <title>The complete reference genome for grapevine (Vitis vinifera L.) genetics and breeding.</title>
        <authorList>
            <person name="Shi X."/>
            <person name="Cao S."/>
            <person name="Wang X."/>
            <person name="Huang S."/>
            <person name="Wang Y."/>
            <person name="Liu Z."/>
            <person name="Liu W."/>
            <person name="Leng X."/>
            <person name="Peng Y."/>
            <person name="Wang N."/>
            <person name="Wang Y."/>
            <person name="Ma Z."/>
            <person name="Xu X."/>
            <person name="Zhang F."/>
            <person name="Xue H."/>
            <person name="Zhong H."/>
            <person name="Wang Y."/>
            <person name="Zhang K."/>
            <person name="Velt A."/>
            <person name="Avia K."/>
            <person name="Holtgrawe D."/>
            <person name="Grimplet J."/>
            <person name="Matus J.T."/>
            <person name="Ware D."/>
            <person name="Wu X."/>
            <person name="Wang H."/>
            <person name="Liu C."/>
            <person name="Fang Y."/>
            <person name="Rustenholz C."/>
            <person name="Cheng Z."/>
            <person name="Xiao H."/>
            <person name="Zhou Y."/>
        </authorList>
    </citation>
    <scope>NUCLEOTIDE SEQUENCE [LARGE SCALE GENOMIC DNA]</scope>
    <source>
        <strain evidence="5">cv. Pinot noir / PN40024</strain>
        <tissue evidence="4">Leaf</tissue>
    </source>
</reference>
<dbReference type="InterPro" id="IPR016024">
    <property type="entry name" value="ARM-type_fold"/>
</dbReference>
<dbReference type="InterPro" id="IPR046523">
    <property type="entry name" value="UTP20_dom"/>
</dbReference>
<dbReference type="Pfam" id="PF23099">
    <property type="entry name" value="UTP20_C"/>
    <property type="match status" value="1"/>
</dbReference>
<dbReference type="Pfam" id="PF20416">
    <property type="entry name" value="UTP20"/>
    <property type="match status" value="1"/>
</dbReference>
<dbReference type="PANTHER" id="PTHR17695">
    <property type="entry name" value="SMALL SUBUNIT PROCESSOME COMPONENT 20 HOMOLOG"/>
    <property type="match status" value="1"/>
</dbReference>
<proteinExistence type="predicted"/>
<dbReference type="PANTHER" id="PTHR17695:SF11">
    <property type="entry name" value="SMALL SUBUNIT PROCESSOME COMPONENT 20 HOMOLOG"/>
    <property type="match status" value="1"/>
</dbReference>
<gene>
    <name evidence="4" type="ORF">VitviT2T_007067</name>
</gene>
<keyword evidence="5" id="KW-1185">Reference proteome</keyword>
<dbReference type="EMBL" id="CP126652">
    <property type="protein sequence ID" value="WJZ87703.1"/>
    <property type="molecule type" value="Genomic_DNA"/>
</dbReference>
<feature type="domain" description="U3 small nucleolar RNA-associated protein 20 C-terminal" evidence="3">
    <location>
        <begin position="2578"/>
        <end position="2701"/>
    </location>
</feature>
<feature type="domain" description="U3 small nucleolar RNA-associated protein 20 N-terminal" evidence="1">
    <location>
        <begin position="897"/>
        <end position="1506"/>
    </location>
</feature>
<evidence type="ECO:0008006" key="6">
    <source>
        <dbReference type="Google" id="ProtNLM"/>
    </source>
</evidence>
<dbReference type="Gene3D" id="1.25.10.10">
    <property type="entry name" value="Leucine-rich Repeat Variant"/>
    <property type="match status" value="2"/>
</dbReference>
<sequence>MATSFHAQAVKSLNKSSGRKRFVFKNFSQRLEEIEIDVFRSLDPLKTEPSEGSSFFRDCLVQWRELNTAEDFISFYEEMMPLVQTLPQVLLHKELIISKVLARLEMTARLSLEPMLRLIGALSRDLLEDFFPFLQRVVGSLVSLLKSGADREPEIIEQIFTSWSYIMMYLQKYLIRDIVHVLKVTVKLRYYPKDYVQEFMAEAVSFLLRNAPVEQLIKGVRKIMLEAVKKPLLMRKSGVCALFYYAMRGTSSRFHSRAEKVLRLLMDSSIVGIGDEFTQGSDSVAEVIITVFQRLCEELESKELNLLWDCFYEDITECVTNGCSMHLTRLLFLLVSTLQIDNGLKISDYQPMLELVRLLVRTFIIPSNIVVAEDHLSEIVDKVLQLMLCILDGLHISNDMSTISSLSSQWAPAFELRNPSLLNFIKSLLSKDPYMVYTFRINILSAMNSLIETSPEEVIFLMLMFNERLQVDMQSSSFLVEASEEGVSRICSFLQEALLYWTGVINNIVHKDLSSVPSCEVKLPMLWGIIGCCSHMLGIQADPSLLMGLVDALDQLLMIEADNVAGFPKSTWQSLMGAALGSFHKLGSFKKSGVEETNKFLHLAKRYRSSSQVLFSVAELLDSMHGSTIQENNGHMKFHPELKAEKAVDAFDMFSENLSHPDKGIRVSTLRILCHYEPLNGESNVQPVEKKMQTEVSPTSYAEIQRNNVLHILFSIEDTPLSISTSRKVILSISKIQMDLSAARICEAYIPVLLNGIIGIFHNRFSYLWDPAIECLSVLISKHVGLVWDRLVSYLEQCQSVFLTTHDLSEGINIEVCGKTSELVERFNLFVNPASDSTPCATVLSLLLRCLQKIPVVVESRSRKIIPSFLKFLGYANDDIMSVGSFHTHACKGKEWKGVLKEWLNLLRVMRNPKSFYRSQFLKDVLQNRLLDENDAEIQMQVLDCLLFWKDNFLLPYDQHLKNLISSKNLREELTTWSLSRESNLVEEQHRTCLVPVVIRLLVPKVRKLKTLASRKHTSVHHRKAVLAFIAQLDVNELALFFAMLLKPLLSISKGSDTTADWFWSSHENYMNDFQAFNVLKFFTVDNINSLSWKKRYGFLHVIEDVLEVFDEFHVIPFLDLLMGCVVRVLGSCTSSLESAKSCGYSLVENYSNVNLNVPEKDGVVANPIMTSTAVKQLKDLRALTLKIISLALNKYEDHDFGYEFWDLFFTSVKPLVDGFKQEGSSSEKPSSLFSCFVAMSRSHNLVSLLYREKNLVADIFSILTVTTASEAIISCVLKFIENLLNLDSELDDEDVTIKKVLLPNIETLICSLHCLFQSCNATKRKLVKYPGETELRIFKLLSKYIKDPLQARKFIDNLLPFLGKKAQNSDACVEALQVIRDIIPVSGSETSPKILNAVSPLLISAGLDMRLAICDLLGVLAETDPSVLSVAKLISELNATSVMEMGGLDYDTIVHAYEKMSMEFFYTIPENQALVILSHCVYDMSSNELILRHSAYRLLVSFVEFSIQILRLEVKSGHEMPEAMVTSIADGCWTEACIQRMINKFLLKHMADAMGKETSVQKEWIDLLREMVLKLPEVPNLHSFKILCSDDPEVDFFNNILHLQKHRRSRALSRFRNAINVEGLPEVITNKVFVPLFLNMLFNVQDGKGEHIRSACLETLASICGHLEWKSYYALLMRCFREMTVKPDKQKVLLRLICSILDQFHFLETCSSQEAKDSMDHVSSTCTAEASSSTMFHSCTSSVTITEIQTCLHDTVFPRIQKLLNSDSDKVNVNISLAALKLLKLLPGDIMESQLSSIIHRISNFLRNRLESVRDDARSALAACLKELGLEYLQFIVSVLRATLKRGYELHVLGYTLHFILSKCLPISGKLDYCLEDLLSIVKNDILGDVAEEKEVEKIASKMKETRKRKSFETLKLIAQSIMFKSHALKLLSPVIAHLQNHLTPKVKLNLETMLNHIAAGIECNPSVDQTDLFIFVYGLVEDGISKENCRGEHSAVMETNEKRKTDEPRKKVSLGKVVGSESHYAHLITVFALGLLHNRIKNMKLNKKDGQLLSMLDPFVKQLGSCLSSKYEDILSAALRCIALLVRLPLPALETQADGIKSALLDIAQSSVNANSPLMQSCLSLLTALLRSTKITLSTDQLHLLIQFPLFVDLERNPSFIALSLLKAIISRKLVVHEIYDVVTRVAELMVTSQVEPIRKKCSQILLQFLLDYHLSEKRLQQHLDFLLANLRYEHSTGRETVLEMIHTIIIKFPKSIVDEQSQTLFVHLVVCLTNDQDNKVRSMIGAAIKLLIGRISPHSLHPIIEYSLSWYLGEKQQLWSAAAQVLGFMIEVMKKGFQRHIESVLPVMRSILRLAVKCGTDNQLDLSNDVAIPLWKEAYYSLVMLEKMLQQFHELCLQRELEDIWEVICDFLLHPHMWLRNISSRLVAFYFTAVNEANREKNEKSIETFSLVRPSRLFMIAVSLCCQLKAQLADDAASNLITQNLVFAICGVHSFVGQKEHVDPHQFWSAIEQHEQEHFLKAFQLLDSRKGRSIFESFMSSRIHNLNDQGNNEDLRHLLVSSLLKRMGKIALQMEAIQMKIVFNSFRTISTTIGQEECQHYAFQMLLPLYKVCEGFSGKVISDEVKQLAQEVSESIRDTLGIQNFVQVYSHIRKKLKAKRDKRKQEEKLMAVVNPMRNAKRKLRIAAKHRAHKKRKIMTMKMGRWVR</sequence>
<dbReference type="InterPro" id="IPR052575">
    <property type="entry name" value="SSU_processome_comp_20"/>
</dbReference>
<dbReference type="Pfam" id="PF07539">
    <property type="entry name" value="UTP20_N"/>
    <property type="match status" value="1"/>
</dbReference>
<evidence type="ECO:0000313" key="4">
    <source>
        <dbReference type="EMBL" id="WJZ87703.1"/>
    </source>
</evidence>
<dbReference type="InterPro" id="IPR011989">
    <property type="entry name" value="ARM-like"/>
</dbReference>
<feature type="domain" description="U3 small nucleolar RNA-associated protein 20" evidence="2">
    <location>
        <begin position="1768"/>
        <end position="1982"/>
    </location>
</feature>
<evidence type="ECO:0000259" key="1">
    <source>
        <dbReference type="Pfam" id="PF07539"/>
    </source>
</evidence>
<evidence type="ECO:0000259" key="2">
    <source>
        <dbReference type="Pfam" id="PF20416"/>
    </source>
</evidence>
<evidence type="ECO:0000259" key="3">
    <source>
        <dbReference type="Pfam" id="PF23099"/>
    </source>
</evidence>
<name>A0ABY9BXN4_VITVI</name>
<organism evidence="4 5">
    <name type="scientific">Vitis vinifera</name>
    <name type="common">Grape</name>
    <dbReference type="NCBI Taxonomy" id="29760"/>
    <lineage>
        <taxon>Eukaryota</taxon>
        <taxon>Viridiplantae</taxon>
        <taxon>Streptophyta</taxon>
        <taxon>Embryophyta</taxon>
        <taxon>Tracheophyta</taxon>
        <taxon>Spermatophyta</taxon>
        <taxon>Magnoliopsida</taxon>
        <taxon>eudicotyledons</taxon>
        <taxon>Gunneridae</taxon>
        <taxon>Pentapetalae</taxon>
        <taxon>rosids</taxon>
        <taxon>Vitales</taxon>
        <taxon>Vitaceae</taxon>
        <taxon>Viteae</taxon>
        <taxon>Vitis</taxon>
    </lineage>
</organism>
<evidence type="ECO:0000313" key="5">
    <source>
        <dbReference type="Proteomes" id="UP001227230"/>
    </source>
</evidence>
<accession>A0ABY9BXN4</accession>